<dbReference type="RefSeq" id="WP_249658257.1">
    <property type="nucleotide sequence ID" value="NZ_JAMFMA010000003.1"/>
</dbReference>
<keyword evidence="1" id="KW-1133">Transmembrane helix</keyword>
<comment type="caution">
    <text evidence="2">The sequence shown here is derived from an EMBL/GenBank/DDBJ whole genome shotgun (WGS) entry which is preliminary data.</text>
</comment>
<feature type="transmembrane region" description="Helical" evidence="1">
    <location>
        <begin position="53"/>
        <end position="71"/>
    </location>
</feature>
<keyword evidence="1" id="KW-0472">Membrane</keyword>
<gene>
    <name evidence="2" type="ORF">M3P19_13700</name>
</gene>
<proteinExistence type="predicted"/>
<dbReference type="PANTHER" id="PTHR34980">
    <property type="entry name" value="INNER MEMBRANE PROTEIN-RELATED-RELATED"/>
    <property type="match status" value="1"/>
</dbReference>
<dbReference type="EMBL" id="JAMFMA010000003">
    <property type="protein sequence ID" value="MCL6275069.1"/>
    <property type="molecule type" value="Genomic_DNA"/>
</dbReference>
<keyword evidence="3" id="KW-1185">Reference proteome</keyword>
<feature type="transmembrane region" description="Helical" evidence="1">
    <location>
        <begin position="83"/>
        <end position="102"/>
    </location>
</feature>
<dbReference type="Proteomes" id="UP001203607">
    <property type="component" value="Unassembled WGS sequence"/>
</dbReference>
<reference evidence="2 3" key="1">
    <citation type="submission" date="2022-05" db="EMBL/GenBank/DDBJ databases">
        <authorList>
            <person name="Park J.-S."/>
        </authorList>
    </citation>
    <scope>NUCLEOTIDE SEQUENCE [LARGE SCALE GENOMIC DNA]</scope>
    <source>
        <strain evidence="2 3">2012CJ35-5</strain>
    </source>
</reference>
<evidence type="ECO:0000313" key="2">
    <source>
        <dbReference type="EMBL" id="MCL6275069.1"/>
    </source>
</evidence>
<sequence length="121" mass="13652">MKWYLKVLKQYADFNGRARRKEYWMFLLFNMLFAGIAMTLDIVTGLADSGMGILYPLYALGTLVPGVAVCVRRLHDIGKNWTWIFIGLVPVIGGIWLLILMIKDSDPIDNEFGPNPKAATT</sequence>
<dbReference type="Pfam" id="PF05656">
    <property type="entry name" value="DUF805"/>
    <property type="match status" value="1"/>
</dbReference>
<evidence type="ECO:0000256" key="1">
    <source>
        <dbReference type="SAM" id="Phobius"/>
    </source>
</evidence>
<keyword evidence="1" id="KW-0812">Transmembrane</keyword>
<protein>
    <submittedName>
        <fullName evidence="2">DUF805 domain-containing protein</fullName>
    </submittedName>
</protein>
<accession>A0ABT0PUK3</accession>
<dbReference type="InterPro" id="IPR008523">
    <property type="entry name" value="DUF805"/>
</dbReference>
<evidence type="ECO:0000313" key="3">
    <source>
        <dbReference type="Proteomes" id="UP001203607"/>
    </source>
</evidence>
<organism evidence="2 3">
    <name type="scientific">Flagellimonas spongiicola</name>
    <dbReference type="NCBI Taxonomy" id="2942208"/>
    <lineage>
        <taxon>Bacteria</taxon>
        <taxon>Pseudomonadati</taxon>
        <taxon>Bacteroidota</taxon>
        <taxon>Flavobacteriia</taxon>
        <taxon>Flavobacteriales</taxon>
        <taxon>Flavobacteriaceae</taxon>
        <taxon>Flagellimonas</taxon>
    </lineage>
</organism>
<name>A0ABT0PUK3_9FLAO</name>
<feature type="transmembrane region" description="Helical" evidence="1">
    <location>
        <begin position="23"/>
        <end position="47"/>
    </location>
</feature>
<dbReference type="PANTHER" id="PTHR34980:SF2">
    <property type="entry name" value="INNER MEMBRANE PROTEIN YHAH-RELATED"/>
    <property type="match status" value="1"/>
</dbReference>